<evidence type="ECO:0000256" key="1">
    <source>
        <dbReference type="ARBA" id="ARBA00010199"/>
    </source>
</evidence>
<dbReference type="GO" id="GO:0016020">
    <property type="term" value="C:membrane"/>
    <property type="evidence" value="ECO:0000318"/>
    <property type="project" value="GO_Central"/>
</dbReference>
<sequence length="206" mass="22688">MGSAAETLCGQAFGAGQVEMLGIYLQRSWIILLISGLFLVPVYVFSAQILVLIGQDKTIASLAGKFTIWTIPLIFALCINVPAQKFLQAQSKVAAFTWIGFIGLVLHVFLLWIFIWLVGWGLPAAAVVVNLSAWFIAISQAVYVVYWCNDCWKGLSWLAFKDMWAFVKLSLGSAVMLCLEIWYLMSLTVLAGHFANAEVAVDSISI</sequence>
<keyword evidence="2" id="KW-0812">Transmembrane</keyword>
<dbReference type="PANTHER" id="PTHR11206">
    <property type="entry name" value="MULTIDRUG RESISTANCE PROTEIN"/>
    <property type="match status" value="1"/>
</dbReference>
<proteinExistence type="inferred from homology"/>
<protein>
    <recommendedName>
        <fullName evidence="5">Polysaccharide biosynthesis protein C-terminal domain-containing protein</fullName>
    </recommendedName>
</protein>
<dbReference type="eggNOG" id="KOG1347">
    <property type="taxonomic scope" value="Eukaryota"/>
</dbReference>
<feature type="transmembrane region" description="Helical" evidence="2">
    <location>
        <begin position="66"/>
        <end position="83"/>
    </location>
</feature>
<feature type="transmembrane region" description="Helical" evidence="2">
    <location>
        <begin position="95"/>
        <end position="118"/>
    </location>
</feature>
<dbReference type="GO" id="GO:0015297">
    <property type="term" value="F:antiporter activity"/>
    <property type="evidence" value="ECO:0007669"/>
    <property type="project" value="InterPro"/>
</dbReference>
<organism evidence="3 4">
    <name type="scientific">Amborella trichopoda</name>
    <dbReference type="NCBI Taxonomy" id="13333"/>
    <lineage>
        <taxon>Eukaryota</taxon>
        <taxon>Viridiplantae</taxon>
        <taxon>Streptophyta</taxon>
        <taxon>Embryophyta</taxon>
        <taxon>Tracheophyta</taxon>
        <taxon>Spermatophyta</taxon>
        <taxon>Magnoliopsida</taxon>
        <taxon>Amborellales</taxon>
        <taxon>Amborellaceae</taxon>
        <taxon>Amborella</taxon>
    </lineage>
</organism>
<dbReference type="HOGENOM" id="CLU_012893_10_3_1"/>
<keyword evidence="2" id="KW-0472">Membrane</keyword>
<evidence type="ECO:0000256" key="2">
    <source>
        <dbReference type="SAM" id="Phobius"/>
    </source>
</evidence>
<evidence type="ECO:0000313" key="3">
    <source>
        <dbReference type="EMBL" id="ERM94951.1"/>
    </source>
</evidence>
<feature type="non-terminal residue" evidence="3">
    <location>
        <position position="206"/>
    </location>
</feature>
<dbReference type="Pfam" id="PF01554">
    <property type="entry name" value="MatE"/>
    <property type="match status" value="1"/>
</dbReference>
<evidence type="ECO:0008006" key="5">
    <source>
        <dbReference type="Google" id="ProtNLM"/>
    </source>
</evidence>
<reference evidence="4" key="1">
    <citation type="journal article" date="2013" name="Science">
        <title>The Amborella genome and the evolution of flowering plants.</title>
        <authorList>
            <consortium name="Amborella Genome Project"/>
        </authorList>
    </citation>
    <scope>NUCLEOTIDE SEQUENCE [LARGE SCALE GENOMIC DNA]</scope>
</reference>
<dbReference type="GO" id="GO:0022857">
    <property type="term" value="F:transmembrane transporter activity"/>
    <property type="evidence" value="ECO:0000318"/>
    <property type="project" value="GO_Central"/>
</dbReference>
<evidence type="ECO:0000313" key="4">
    <source>
        <dbReference type="Proteomes" id="UP000017836"/>
    </source>
</evidence>
<feature type="transmembrane region" description="Helical" evidence="2">
    <location>
        <begin position="166"/>
        <end position="185"/>
    </location>
</feature>
<dbReference type="Proteomes" id="UP000017836">
    <property type="component" value="Unassembled WGS sequence"/>
</dbReference>
<dbReference type="GO" id="GO:0042910">
    <property type="term" value="F:xenobiotic transmembrane transporter activity"/>
    <property type="evidence" value="ECO:0007669"/>
    <property type="project" value="InterPro"/>
</dbReference>
<feature type="transmembrane region" description="Helical" evidence="2">
    <location>
        <begin position="124"/>
        <end position="146"/>
    </location>
</feature>
<dbReference type="OMA" id="ARTICIC"/>
<feature type="transmembrane region" description="Helical" evidence="2">
    <location>
        <begin position="29"/>
        <end position="54"/>
    </location>
</feature>
<dbReference type="EMBL" id="KI397501">
    <property type="protein sequence ID" value="ERM94951.1"/>
    <property type="molecule type" value="Genomic_DNA"/>
</dbReference>
<accession>W1NHI9</accession>
<keyword evidence="2" id="KW-1133">Transmembrane helix</keyword>
<keyword evidence="4" id="KW-1185">Reference proteome</keyword>
<comment type="similarity">
    <text evidence="1">Belongs to the multi antimicrobial extrusion (MATE) (TC 2.A.66.1) family.</text>
</comment>
<dbReference type="AlphaFoldDB" id="W1NHI9"/>
<dbReference type="STRING" id="13333.W1NHI9"/>
<gene>
    <name evidence="3" type="ORF">AMTR_s00009p00210630</name>
</gene>
<dbReference type="Gramene" id="ERM94951">
    <property type="protein sequence ID" value="ERM94951"/>
    <property type="gene ID" value="AMTR_s00009p00210630"/>
</dbReference>
<dbReference type="InterPro" id="IPR002528">
    <property type="entry name" value="MATE_fam"/>
</dbReference>
<name>W1NHI9_AMBTC</name>